<evidence type="ECO:0000256" key="10">
    <source>
        <dbReference type="ARBA" id="ARBA00048679"/>
    </source>
</evidence>
<evidence type="ECO:0000313" key="14">
    <source>
        <dbReference type="EMBL" id="KAJ8298169.1"/>
    </source>
</evidence>
<dbReference type="SUPFAM" id="SSF52540">
    <property type="entry name" value="P-loop containing nucleoside triphosphate hydrolases"/>
    <property type="match status" value="1"/>
</dbReference>
<evidence type="ECO:0000259" key="12">
    <source>
        <dbReference type="PROSITE" id="PS50188"/>
    </source>
</evidence>
<reference evidence="14 15" key="1">
    <citation type="submission" date="2022-12" db="EMBL/GenBank/DDBJ databases">
        <title>Chromosome-level genome of Tegillarca granosa.</title>
        <authorList>
            <person name="Kim J."/>
        </authorList>
    </citation>
    <scope>NUCLEOTIDE SEQUENCE [LARGE SCALE GENOMIC DNA]</scope>
    <source>
        <strain evidence="14">Teg-2019</strain>
        <tissue evidence="14">Adductor muscle</tissue>
    </source>
</reference>
<keyword evidence="3" id="KW-0808">Transferase</keyword>
<dbReference type="Gene3D" id="2.60.120.920">
    <property type="match status" value="2"/>
</dbReference>
<dbReference type="InterPro" id="IPR036388">
    <property type="entry name" value="WH-like_DNA-bd_sf"/>
</dbReference>
<dbReference type="InterPro" id="IPR043136">
    <property type="entry name" value="B30.2/SPRY_sf"/>
</dbReference>
<dbReference type="EMBL" id="JARBDR010000923">
    <property type="protein sequence ID" value="KAJ8298169.1"/>
    <property type="molecule type" value="Genomic_DNA"/>
</dbReference>
<dbReference type="PROSITE" id="PS51424">
    <property type="entry name" value="ROC"/>
    <property type="match status" value="1"/>
</dbReference>
<dbReference type="InterPro" id="IPR044736">
    <property type="entry name" value="Gid1/RanBPM/SPLA_SPRY"/>
</dbReference>
<keyword evidence="5" id="KW-0547">Nucleotide-binding</keyword>
<name>A0ABQ9E225_TEGGR</name>
<evidence type="ECO:0000256" key="4">
    <source>
        <dbReference type="ARBA" id="ARBA00022737"/>
    </source>
</evidence>
<evidence type="ECO:0000259" key="13">
    <source>
        <dbReference type="PROSITE" id="PS51424"/>
    </source>
</evidence>
<evidence type="ECO:0000256" key="5">
    <source>
        <dbReference type="ARBA" id="ARBA00022741"/>
    </source>
</evidence>
<dbReference type="InterPro" id="IPR027417">
    <property type="entry name" value="P-loop_NTPase"/>
</dbReference>
<dbReference type="InterPro" id="IPR003877">
    <property type="entry name" value="SPRY_dom"/>
</dbReference>
<dbReference type="InterPro" id="IPR001870">
    <property type="entry name" value="B30.2/SPRY"/>
</dbReference>
<dbReference type="Pfam" id="PF00622">
    <property type="entry name" value="SPRY"/>
    <property type="match status" value="2"/>
</dbReference>
<feature type="compositionally biased region" description="Polar residues" evidence="11">
    <location>
        <begin position="3709"/>
        <end position="3718"/>
    </location>
</feature>
<dbReference type="EC" id="2.7.11.1" evidence="1"/>
<keyword evidence="8" id="KW-0342">GTP-binding</keyword>
<evidence type="ECO:0000256" key="1">
    <source>
        <dbReference type="ARBA" id="ARBA00012513"/>
    </source>
</evidence>
<dbReference type="Gene3D" id="1.10.10.10">
    <property type="entry name" value="Winged helix-like DNA-binding domain superfamily/Winged helix DNA-binding domain"/>
    <property type="match status" value="1"/>
</dbReference>
<dbReference type="SUPFAM" id="SSF49899">
    <property type="entry name" value="Concanavalin A-like lectins/glucanases"/>
    <property type="match status" value="1"/>
</dbReference>
<evidence type="ECO:0000256" key="7">
    <source>
        <dbReference type="ARBA" id="ARBA00022840"/>
    </source>
</evidence>
<evidence type="ECO:0000256" key="8">
    <source>
        <dbReference type="ARBA" id="ARBA00023134"/>
    </source>
</evidence>
<feature type="domain" description="Roc" evidence="13">
    <location>
        <begin position="2574"/>
        <end position="2747"/>
    </location>
</feature>
<comment type="caution">
    <text evidence="14">The sequence shown here is derived from an EMBL/GenBank/DDBJ whole genome shotgun (WGS) entry which is preliminary data.</text>
</comment>
<sequence>MCISRVYPKMNTASSELIATKKDDNQKDGKEENKTQEKANEKITVLTFDKEETLLRGHIPLHKFKKQLAEIDPENITKIDFVGNGGFNDTVVRILLKEKKKNYTNLTEIDLKGCGQLTDTGIKWLAEFLEGASKLSQICLDGCSKLTDSALALVDTATMPLSRISMRATSLTYLNRLFGKTVSCKGTPRLNGTPDEEEEVKYGHIVIIPHSSVRNSVAEYLMLKKSVHRESVHYGTDVSMSGWNLAVSEIPLENPLFDVMVDDPVQVIIPFDGTAEVQELSKHIYDTVERVVSKTKFSPRYPIYQKIDLVDIEDEKKFMDINLVVLQKLTKDGILSNFVGKEGEEHIGCYYSRQPFTRSHSYFEIKSLEAPTDSSKGGVIIGALYDNLFGLRNPMDSSSDIGGEVHSFECEQGMVYGIGLDTEWESEYIPGEKREFYVTKNGTRIDSDQLNQSKNLKFNCCYPIISLLGDMKGKVQICNLRQPPSKLQEKWEMEDRWMTREFTNCILCDNDGVISYIGNGSEHGYFVGGIPLSEERPEVSVKILDVGSTLEVDVGIGPQMYKFPTGSGSIYFYGKDGKIIDDAGKIKGLQVKDPKPVCNGDEITIRFHLENKDQKESKVAFLKNQQLLGEFPYTCPWNESGSLTHMYVYMKSKGAKAIIKNYQPEYRSPAPYVDKLTVGRAQIMKVFDDGILECGNMLTSTQLYGTFISKVQINTKLLYFEMRVLADEAKSKKIIGLCHGHFLPKVLLGSAGGTIGYSSEGEINGSTPVENKAVKDLHKFAENDVIGCGVEGANGSTLEFDNDGNLKPQQEVMVYFTVNGKREHSVPFLFQAEGLFPCVCISKEGGRVKLLNFYSETKDVWTMVMQERKEKLKQEEKKKKLEEEKLASIPPYKGCEFVVMGLGNNAADKIVKVKQQIDLYDNVKAGKKIEEHLKIMEKEFENLDFQRQERYSQLYGIKEELENFTHTFPDRMHYVAADLSSGKGFDILAQTLVDTQEKHKHHQQQRYRLKNTIQPYMKTILQKLKTEKILYATAENFGLIKEMCDDIFYQILKVLHQQGRLMLVKLGSQTVAADVQFIIEAANNLEKISAMSMAGQLTTAIGSSSHIWLKDSLQKSVIHAAGAEKGPLLYGVMQHYFGLIRIPCFRTRTTEEVYIYTTLPSLSTPPMSLREFWKKDGVDKDTSLKDFEVIHCTYHFPHTLPDGLLGLILASVTKYGRTLLVTSEGAVFQLGAVQTVIIRHEGHVEKGVITVESKCYMPKQRKEPIDELTENYVQDYTWQIFCLYTDIIDNILKHLKLVPMISRNVPKGLVNVSVGCKHRWTSGDLKHIQSVCTLCNECCEKGSDCEHNGTMGFYLRECRCKTETPGCKDCGICVRCAAELWEIRSNLRPNTMTCSSSKNILVSSLDPVAYNEVELTHLDGSAPNICLREVENGTLVKVFPGDAVIISEEREKKIEEKLTELAYNKYDSKYRFSSDAKDTIKLRLCDPLGSITEEKDLKSESQKVQESRVVYHTKTCREVRVCHETGVVCYDTTSASIPVGQFHGPKPFSKDLESFSFEIISTGEKGMIVIGICPPAYPANRQPGWNRFSIALHGDDGGIFIESGFPRQNLDLKFKNGDICKVVLTVSDRMLSFHVNNKKVHELKVNIPTGGYYPIIGFHSQGEAVRLLEKDPWMPTAEADAGILKPIAFDTYRYGNLFISPAKTISLKKFRHIQTSWLLLHNPSKEKVGYKIETHVDFMDKENSVGVLASGENAVMWLKIKDTDNISSAIYIKWIGLEKSKEYSTEEIKTLFFTATPESIHSHRLSVVTRSSGAADVETLTKVSDIKTPKEGVYCLQIYKNSSLIEEYWIKTGRYRLDIPASKGDYLIQYPKCPTYLYSGHLQKQQKVIVSVDSDNTLAEALITEFYDGGGYCLEYTPANSSENEKLCYSESCIGIAESEWNEDAKVLMYKQEEKNALRHTFVPVPSFLLREGSKKALEYIDQDWMSNTLIIFSRCKSVITRVTVQEMEITLLSRKLTKWLEGYGLNDYVDSAFVFLPKQLDSQVLSYPLVTNMFSDVSIHRLCFMADQVTHFMVSRNIPDLRIPIHFMDMPGMIPEKEVPIELSYGCLYSGWVYIAMLATKMTIPAYDSLFTTKIEKLDRCKIEILMHKLLRPYASLINIYAAQKGGIEFQANPYNGTDKVEDLIKNQDNSLVKFKGQPITDSKVLIKHMKMRCCKAHHIAINVNSDTYPADLTVDFDYFEPYSELVNAFAWDLPNLPSIPSEFFLKLHNLQYFSLERSSLKEHTVFPKGLSTCKTMKTIHLENLGVTSLPPDLLNAPWLESVQCKKLLVKNLDLEWPASSWLTKLTFSGLLINEVPAGICKLHELQILNLDYNPIKDLPGDMKLLTKLKVLSIKGIPLISLRGTKTAITKDQYWAWHEENPYACNILSQEEIGKLFNRYDLNVNGDLEESEVAALNLNMFFNIPRIGLQNLNDQDNGGFPSVLFEMKSLEELYMHYQAVTMVPQHISKLQNLRVLSLNHCPLLESVAGSVGLMPNIKSVRLISCPSLRTPPFEVISRGFNAIKAYLKRLAGGFTVCRRTKLMFVGLGGAGKTSLLQALTSINKKTVGTQNAQLTDGIEIKPWKVKAENDHDITFSTWDFAGQTVYYNTHQFFLSNRAVYMLLWNMRMGFEHAGLDFWLSSVACHAPDTPIIVVGTQADQVPTPEIPEKDLRLRYPQIAGFHYVSAIDGTGIEALEKHLIQVTLQQKYMGEQVPQVWLELEKKILAFPPTFDERATCSILEWDQVKTYAMDCGIYDDRDVKEAVKFLGDLGTLQYFDNDFLRDKVVINPQWIVNVMACVVSVKSSLIQENKGRFPHEKLSVIWEKYDPSLHTWLRQLTEEFDLTFPLPKDPVNIVPCLLPEEEPAELQWPDVKKKGGVRENKIVYKFGYLPAGLFNRAQVRLFQFSDGKLIWKRGSIDKELVILVQGPRPENVLLLIHEVFESLIEESFHGGTKDPCLFKAKLIMHAKDLKAQFLQCTKYFHEVSMGQLLGMLPEDKNADFDVHLQQSISALQEINSAMSHDIAVLYCKDNLLQCKDGIVVDPTLIKNDLQKAGWFHDDMDKINARELSVAIKNCKLLIACLSDEFERDPKCRDTFIYAKDCLNKPCHFAVLANIKEQRRYEAKMPDLLAKVQTSISGINKFVCLFVCLPVLIVCLPVFKLFVVIQYNTELAAPPECFISYCWKNSKQAELEGTTGTVLGWGDPRDIKDYLEKHGVTCWLDKEQMGKYAESNDCMMEARFGLSTLDLPFVIAVVGKGKKWKESESLANLKLTFACYIPTIHYLINDVPCSCYTGKLIKVLHFATISLLMKRSSRGADKVYFQQESDTAFENLLKYVKDAITSYNLRKPKTNEVVLGESTTEKPVKDSHNLSYQEEFELIQRKFLRHITTLTSKIDLQPLPRIIIFDFVKSVVVNKDDGLLDSSPATIRPRSAAVSSRSRTISKDKMKNEPVNLQDDDEYWEEEDFCIRVMCEHEEGWHLTSKTLSLRTFTSDEIFQFLEDAAPFLARIYAILRQSSIPLNCLSGGKGDKFRKWIKDKGKETSKFLKAYLSLHKIVSDHDDMETFISDLDRCHLPSGKIAWLCAEHQKGKRITRLDVSQGTSYTGGVTTVFKEDLLFKEYLEEHPLIFDRACITNKESQSEKAGPSETSSVISVTPSPSRPTSEKAKDNTGTNVVSKQSSMRSVGRVAGLVNPLPRRQMESETNSKNYEIFAYKLIFYRFHRTTFDVFFINETVNSVQSAQYYMSKYYNKFIGRN</sequence>
<dbReference type="InterPro" id="IPR020859">
    <property type="entry name" value="ROC"/>
</dbReference>
<feature type="compositionally biased region" description="Low complexity" evidence="11">
    <location>
        <begin position="3685"/>
        <end position="3701"/>
    </location>
</feature>
<dbReference type="InterPro" id="IPR001611">
    <property type="entry name" value="Leu-rich_rpt"/>
</dbReference>
<feature type="compositionally biased region" description="Basic and acidic residues" evidence="11">
    <location>
        <begin position="19"/>
        <end position="38"/>
    </location>
</feature>
<dbReference type="SUPFAM" id="SSF52047">
    <property type="entry name" value="RNI-like"/>
    <property type="match status" value="1"/>
</dbReference>
<evidence type="ECO:0000256" key="6">
    <source>
        <dbReference type="ARBA" id="ARBA00022777"/>
    </source>
</evidence>
<proteinExistence type="predicted"/>
<dbReference type="Pfam" id="PF16095">
    <property type="entry name" value="COR-A"/>
    <property type="match status" value="1"/>
</dbReference>
<dbReference type="Pfam" id="PF08477">
    <property type="entry name" value="Roc"/>
    <property type="match status" value="1"/>
</dbReference>
<evidence type="ECO:0000313" key="15">
    <source>
        <dbReference type="Proteomes" id="UP001217089"/>
    </source>
</evidence>
<keyword evidence="7" id="KW-0067">ATP-binding</keyword>
<dbReference type="PRINTS" id="PR00449">
    <property type="entry name" value="RASTRNSFRMNG"/>
</dbReference>
<keyword evidence="2" id="KW-0723">Serine/threonine-protein kinase</keyword>
<comment type="catalytic activity">
    <reaction evidence="10">
        <text>L-seryl-[protein] + ATP = O-phospho-L-seryl-[protein] + ADP + H(+)</text>
        <dbReference type="Rhea" id="RHEA:17989"/>
        <dbReference type="Rhea" id="RHEA-COMP:9863"/>
        <dbReference type="Rhea" id="RHEA-COMP:11604"/>
        <dbReference type="ChEBI" id="CHEBI:15378"/>
        <dbReference type="ChEBI" id="CHEBI:29999"/>
        <dbReference type="ChEBI" id="CHEBI:30616"/>
        <dbReference type="ChEBI" id="CHEBI:83421"/>
        <dbReference type="ChEBI" id="CHEBI:456216"/>
        <dbReference type="EC" id="2.7.11.1"/>
    </reaction>
</comment>
<evidence type="ECO:0000256" key="11">
    <source>
        <dbReference type="SAM" id="MobiDB-lite"/>
    </source>
</evidence>
<dbReference type="InterPro" id="IPR057263">
    <property type="entry name" value="COR-B"/>
</dbReference>
<keyword evidence="6" id="KW-0418">Kinase</keyword>
<organism evidence="14 15">
    <name type="scientific">Tegillarca granosa</name>
    <name type="common">Malaysian cockle</name>
    <name type="synonym">Anadara granosa</name>
    <dbReference type="NCBI Taxonomy" id="220873"/>
    <lineage>
        <taxon>Eukaryota</taxon>
        <taxon>Metazoa</taxon>
        <taxon>Spiralia</taxon>
        <taxon>Lophotrochozoa</taxon>
        <taxon>Mollusca</taxon>
        <taxon>Bivalvia</taxon>
        <taxon>Autobranchia</taxon>
        <taxon>Pteriomorphia</taxon>
        <taxon>Arcoida</taxon>
        <taxon>Arcoidea</taxon>
        <taxon>Arcidae</taxon>
        <taxon>Tegillarca</taxon>
    </lineage>
</organism>
<dbReference type="Proteomes" id="UP001217089">
    <property type="component" value="Unassembled WGS sequence"/>
</dbReference>
<dbReference type="Gene3D" id="3.30.70.1390">
    <property type="entry name" value="ROC domain from the Parkinson's disease-associated leucine-rich repeat kinase 2"/>
    <property type="match status" value="1"/>
</dbReference>
<dbReference type="Gene3D" id="3.80.10.10">
    <property type="entry name" value="Ribonuclease Inhibitor"/>
    <property type="match status" value="3"/>
</dbReference>
<feature type="domain" description="B30.2/SPRY" evidence="12">
    <location>
        <begin position="1478"/>
        <end position="1674"/>
    </location>
</feature>
<dbReference type="PROSITE" id="PS50188">
    <property type="entry name" value="B302_SPRY"/>
    <property type="match status" value="1"/>
</dbReference>
<evidence type="ECO:0000256" key="2">
    <source>
        <dbReference type="ARBA" id="ARBA00022527"/>
    </source>
</evidence>
<keyword evidence="4" id="KW-0677">Repeat</keyword>
<evidence type="ECO:0000256" key="9">
    <source>
        <dbReference type="ARBA" id="ARBA00047899"/>
    </source>
</evidence>
<dbReference type="PANTHER" id="PTHR47508:SF1">
    <property type="entry name" value="NON-SPECIFIC SERINE_THREONINE PROTEIN KINASE"/>
    <property type="match status" value="1"/>
</dbReference>
<dbReference type="Gene3D" id="3.40.50.300">
    <property type="entry name" value="P-loop containing nucleotide triphosphate hydrolases"/>
    <property type="match status" value="1"/>
</dbReference>
<dbReference type="CDD" id="cd12885">
    <property type="entry name" value="SPRY_RanBP_like"/>
    <property type="match status" value="1"/>
</dbReference>
<dbReference type="InterPro" id="IPR032675">
    <property type="entry name" value="LRR_dom_sf"/>
</dbReference>
<accession>A0ABQ9E225</accession>
<dbReference type="InterPro" id="IPR013320">
    <property type="entry name" value="ConA-like_dom_sf"/>
</dbReference>
<comment type="catalytic activity">
    <reaction evidence="9">
        <text>L-threonyl-[protein] + ATP = O-phospho-L-threonyl-[protein] + ADP + H(+)</text>
        <dbReference type="Rhea" id="RHEA:46608"/>
        <dbReference type="Rhea" id="RHEA-COMP:11060"/>
        <dbReference type="Rhea" id="RHEA-COMP:11605"/>
        <dbReference type="ChEBI" id="CHEBI:15378"/>
        <dbReference type="ChEBI" id="CHEBI:30013"/>
        <dbReference type="ChEBI" id="CHEBI:30616"/>
        <dbReference type="ChEBI" id="CHEBI:61977"/>
        <dbReference type="ChEBI" id="CHEBI:456216"/>
        <dbReference type="EC" id="2.7.11.1"/>
    </reaction>
</comment>
<dbReference type="InterPro" id="IPR032171">
    <property type="entry name" value="COR-A"/>
</dbReference>
<dbReference type="PROSITE" id="PS51450">
    <property type="entry name" value="LRR"/>
    <property type="match status" value="1"/>
</dbReference>
<keyword evidence="15" id="KW-1185">Reference proteome</keyword>
<feature type="region of interest" description="Disordered" evidence="11">
    <location>
        <begin position="14"/>
        <end position="38"/>
    </location>
</feature>
<protein>
    <recommendedName>
        <fullName evidence="1">non-specific serine/threonine protein kinase</fullName>
        <ecNumber evidence="1">2.7.11.1</ecNumber>
    </recommendedName>
</protein>
<feature type="region of interest" description="Disordered" evidence="11">
    <location>
        <begin position="3678"/>
        <end position="3718"/>
    </location>
</feature>
<dbReference type="PANTHER" id="PTHR47508">
    <property type="entry name" value="SAM DOMAIN-CONTAINING PROTEIN-RELATED"/>
    <property type="match status" value="1"/>
</dbReference>
<gene>
    <name evidence="14" type="ORF">KUTeg_024700</name>
</gene>
<dbReference type="Pfam" id="PF25497">
    <property type="entry name" value="COR-B"/>
    <property type="match status" value="1"/>
</dbReference>
<dbReference type="SUPFAM" id="SSF52058">
    <property type="entry name" value="L domain-like"/>
    <property type="match status" value="1"/>
</dbReference>
<evidence type="ECO:0000256" key="3">
    <source>
        <dbReference type="ARBA" id="ARBA00022679"/>
    </source>
</evidence>
<dbReference type="SMART" id="SM00449">
    <property type="entry name" value="SPRY"/>
    <property type="match status" value="2"/>
</dbReference>